<gene>
    <name evidence="3" type="ORF">NESM_000205100</name>
</gene>
<proteinExistence type="predicted"/>
<keyword evidence="4" id="KW-1185">Reference proteome</keyword>
<dbReference type="InterPro" id="IPR026205">
    <property type="entry name" value="PIBF1"/>
</dbReference>
<feature type="compositionally biased region" description="Low complexity" evidence="2">
    <location>
        <begin position="8"/>
        <end position="49"/>
    </location>
</feature>
<reference evidence="3 4" key="1">
    <citation type="journal article" date="2021" name="MBio">
        <title>A New Model Trypanosomatid, Novymonas esmeraldas: Genomic Perception of Its 'Candidatus Pandoraea novymonadis' Endosymbiont.</title>
        <authorList>
            <person name="Zakharova A."/>
            <person name="Saura A."/>
            <person name="Butenko A."/>
            <person name="Podesvova L."/>
            <person name="Warmusova S."/>
            <person name="Kostygov A.Y."/>
            <person name="Nenarokova A."/>
            <person name="Lukes J."/>
            <person name="Opperdoes F.R."/>
            <person name="Yurchenko V."/>
        </authorList>
    </citation>
    <scope>NUCLEOTIDE SEQUENCE [LARGE SCALE GENOMIC DNA]</scope>
    <source>
        <strain evidence="3 4">E262AT.01</strain>
    </source>
</reference>
<organism evidence="3 4">
    <name type="scientific">Novymonas esmeraldas</name>
    <dbReference type="NCBI Taxonomy" id="1808958"/>
    <lineage>
        <taxon>Eukaryota</taxon>
        <taxon>Discoba</taxon>
        <taxon>Euglenozoa</taxon>
        <taxon>Kinetoplastea</taxon>
        <taxon>Metakinetoplastina</taxon>
        <taxon>Trypanosomatida</taxon>
        <taxon>Trypanosomatidae</taxon>
        <taxon>Novymonas</taxon>
    </lineage>
</organism>
<dbReference type="EMBL" id="JAECZO010000015">
    <property type="protein sequence ID" value="KAK7201424.1"/>
    <property type="molecule type" value="Genomic_DNA"/>
</dbReference>
<evidence type="ECO:0000256" key="1">
    <source>
        <dbReference type="SAM" id="Coils"/>
    </source>
</evidence>
<accession>A0AAW0F6T8</accession>
<feature type="coiled-coil region" evidence="1">
    <location>
        <begin position="179"/>
        <end position="248"/>
    </location>
</feature>
<feature type="coiled-coil region" evidence="1">
    <location>
        <begin position="273"/>
        <end position="314"/>
    </location>
</feature>
<dbReference type="Proteomes" id="UP001430356">
    <property type="component" value="Unassembled WGS sequence"/>
</dbReference>
<dbReference type="GO" id="GO:0060271">
    <property type="term" value="P:cilium assembly"/>
    <property type="evidence" value="ECO:0007669"/>
    <property type="project" value="TreeGrafter"/>
</dbReference>
<sequence length="591" mass="65374">MPLERAQVRQQPRPAAEAAAAAASTTTSSRSDSPAVTATSTTASSSSAALRPSAFVEDVRHCEDENVRALLHRLPSSPKHLLRRLEQQQQEMHLLKEANIRLQSREVEVASLTLRLQERISTTQSQVDHIKSQVQLQLANPITEEEYHRIDGLAEAERDLVDAMKLGIYRQLGSLRASQQAATRRAAELSQTIAQLQQEGGELKVRLAEYEAHGDTAKEAAARSARQLTSQQARIAELEGHVAALESRQASLLLDQEQYLSARLTSQVKTEEVARLSVRLEEAEMDTQRHRANAECTEQKLDILKAEYYELKMRYAQRVLELEGALKASEEKLKTLGDLEMESELFMANIAASAQGELAFRVDPPDAAAGRTTTAYEGWLALPRSRKLAHSLVVTKRCLHLENKVSALEHDLEFKSAQMARLQVALDGARDALHNINSPYVLIEKAMAELADANESLTHKVAILEQEKADLRASVQQQSQNLRLLAHHRKELLRMKKVLRQLGLREGFVVPSNHDDGEDREDNRAEAVAHSRAVRGAGASAPSPTQLPRASPTAARRHPDGAAAEDLEVYRVPGHTPPASCGSLKAIEMHF</sequence>
<feature type="coiled-coil region" evidence="1">
    <location>
        <begin position="447"/>
        <end position="481"/>
    </location>
</feature>
<feature type="compositionally biased region" description="Basic and acidic residues" evidence="2">
    <location>
        <begin position="513"/>
        <end position="529"/>
    </location>
</feature>
<dbReference type="AlphaFoldDB" id="A0AAW0F6T8"/>
<feature type="region of interest" description="Disordered" evidence="2">
    <location>
        <begin position="1"/>
        <end position="52"/>
    </location>
</feature>
<evidence type="ECO:0000313" key="3">
    <source>
        <dbReference type="EMBL" id="KAK7201424.1"/>
    </source>
</evidence>
<evidence type="ECO:0000256" key="2">
    <source>
        <dbReference type="SAM" id="MobiDB-lite"/>
    </source>
</evidence>
<name>A0AAW0F6T8_9TRYP</name>
<dbReference type="PANTHER" id="PTHR18950:SF0">
    <property type="entry name" value="PROGESTERONE IMMUNOMODULATORY BINDING FACTOR 1"/>
    <property type="match status" value="1"/>
</dbReference>
<keyword evidence="1" id="KW-0175">Coiled coil</keyword>
<feature type="region of interest" description="Disordered" evidence="2">
    <location>
        <begin position="509"/>
        <end position="560"/>
    </location>
</feature>
<protein>
    <submittedName>
        <fullName evidence="3">Uncharacterized protein</fullName>
    </submittedName>
</protein>
<comment type="caution">
    <text evidence="3">The sequence shown here is derived from an EMBL/GenBank/DDBJ whole genome shotgun (WGS) entry which is preliminary data.</text>
</comment>
<evidence type="ECO:0000313" key="4">
    <source>
        <dbReference type="Proteomes" id="UP001430356"/>
    </source>
</evidence>
<dbReference type="PANTHER" id="PTHR18950">
    <property type="entry name" value="PROGESTERONE-INDUCED BLOCKING FACTOR 1"/>
    <property type="match status" value="1"/>
</dbReference>
<dbReference type="GO" id="GO:0005815">
    <property type="term" value="C:microtubule organizing center"/>
    <property type="evidence" value="ECO:0007669"/>
    <property type="project" value="TreeGrafter"/>
</dbReference>